<feature type="non-terminal residue" evidence="2">
    <location>
        <position position="1"/>
    </location>
</feature>
<evidence type="ECO:0000313" key="3">
    <source>
        <dbReference type="Proteomes" id="UP001550535"/>
    </source>
</evidence>
<dbReference type="InterPro" id="IPR036396">
    <property type="entry name" value="Cyt_P450_sf"/>
</dbReference>
<evidence type="ECO:0000313" key="2">
    <source>
        <dbReference type="EMBL" id="MEU2121885.1"/>
    </source>
</evidence>
<proteinExistence type="inferred from homology"/>
<dbReference type="PANTHER" id="PTHR46696:SF1">
    <property type="entry name" value="CYTOCHROME P450 YJIB-RELATED"/>
    <property type="match status" value="1"/>
</dbReference>
<sequence>IKRGRVIVLLWDSGPARFVWWLRRRRRNRDHRQFPPDGDVFDIHRDTRRHMSFSVDTQYCLGSALARLEGRIALEEILARFPEGEVDLANARLSPTSTVRGWETSNSQ</sequence>
<gene>
    <name evidence="2" type="ORF">ABZ507_08605</name>
</gene>
<keyword evidence="3" id="KW-1185">Reference proteome</keyword>
<dbReference type="Gene3D" id="1.10.630.10">
    <property type="entry name" value="Cytochrome P450"/>
    <property type="match status" value="1"/>
</dbReference>
<reference evidence="2 3" key="1">
    <citation type="submission" date="2024-06" db="EMBL/GenBank/DDBJ databases">
        <title>The Natural Products Discovery Center: Release of the First 8490 Sequenced Strains for Exploring Actinobacteria Biosynthetic Diversity.</title>
        <authorList>
            <person name="Kalkreuter E."/>
            <person name="Kautsar S.A."/>
            <person name="Yang D."/>
            <person name="Bader C.D."/>
            <person name="Teijaro C.N."/>
            <person name="Fluegel L."/>
            <person name="Davis C.M."/>
            <person name="Simpson J.R."/>
            <person name="Lauterbach L."/>
            <person name="Steele A.D."/>
            <person name="Gui C."/>
            <person name="Meng S."/>
            <person name="Li G."/>
            <person name="Viehrig K."/>
            <person name="Ye F."/>
            <person name="Su P."/>
            <person name="Kiefer A.F."/>
            <person name="Nichols A."/>
            <person name="Cepeda A.J."/>
            <person name="Yan W."/>
            <person name="Fan B."/>
            <person name="Jiang Y."/>
            <person name="Adhikari A."/>
            <person name="Zheng C.-J."/>
            <person name="Schuster L."/>
            <person name="Cowan T.M."/>
            <person name="Smanski M.J."/>
            <person name="Chevrette M.G."/>
            <person name="De Carvalho L.P.S."/>
            <person name="Shen B."/>
        </authorList>
    </citation>
    <scope>NUCLEOTIDE SEQUENCE [LARGE SCALE GENOMIC DNA]</scope>
    <source>
        <strain evidence="2 3">NPDC019434</strain>
    </source>
</reference>
<comment type="similarity">
    <text evidence="1">Belongs to the cytochrome P450 family.</text>
</comment>
<dbReference type="PANTHER" id="PTHR46696">
    <property type="entry name" value="P450, PUTATIVE (EUROFUNG)-RELATED"/>
    <property type="match status" value="1"/>
</dbReference>
<dbReference type="SUPFAM" id="SSF48264">
    <property type="entry name" value="Cytochrome P450"/>
    <property type="match status" value="1"/>
</dbReference>
<protein>
    <recommendedName>
        <fullName evidence="4">Cytochrome P450</fullName>
    </recommendedName>
</protein>
<dbReference type="EMBL" id="JBEYBR010000016">
    <property type="protein sequence ID" value="MEU2121885.1"/>
    <property type="molecule type" value="Genomic_DNA"/>
</dbReference>
<comment type="caution">
    <text evidence="2">The sequence shown here is derived from an EMBL/GenBank/DDBJ whole genome shotgun (WGS) entry which is preliminary data.</text>
</comment>
<dbReference type="Proteomes" id="UP001550535">
    <property type="component" value="Unassembled WGS sequence"/>
</dbReference>
<name>A0ABV2X7L8_9NOCA</name>
<evidence type="ECO:0000256" key="1">
    <source>
        <dbReference type="ARBA" id="ARBA00010617"/>
    </source>
</evidence>
<evidence type="ECO:0008006" key="4">
    <source>
        <dbReference type="Google" id="ProtNLM"/>
    </source>
</evidence>
<accession>A0ABV2X7L8</accession>
<organism evidence="2 3">
    <name type="scientific">Nocardia niwae</name>
    <dbReference type="NCBI Taxonomy" id="626084"/>
    <lineage>
        <taxon>Bacteria</taxon>
        <taxon>Bacillati</taxon>
        <taxon>Actinomycetota</taxon>
        <taxon>Actinomycetes</taxon>
        <taxon>Mycobacteriales</taxon>
        <taxon>Nocardiaceae</taxon>
        <taxon>Nocardia</taxon>
    </lineage>
</organism>